<dbReference type="UniPathway" id="UPA00051">
    <property type="reaction ID" value="UER00074"/>
</dbReference>
<comment type="pathway">
    <text evidence="2">Amino-acid biosynthesis; L-methionine biosynthesis via de novo pathway; O-acetyl-L-homoserine from L-homoserine: step 1/1.</text>
</comment>
<evidence type="ECO:0000256" key="2">
    <source>
        <dbReference type="HAMAP-Rule" id="MF_00296"/>
    </source>
</evidence>
<keyword evidence="2" id="KW-0028">Amino-acid biosynthesis</keyword>
<protein>
    <recommendedName>
        <fullName evidence="2">Homoserine O-acetyltransferase</fullName>
        <shortName evidence="2">HAT</shortName>
        <ecNumber evidence="2">2.3.1.31</ecNumber>
    </recommendedName>
    <alternativeName>
        <fullName evidence="2">Homoserine transacetylase</fullName>
        <shortName evidence="2">HTA</shortName>
    </alternativeName>
</protein>
<dbReference type="NCBIfam" id="TIGR01392">
    <property type="entry name" value="homoserO_Ac_trn"/>
    <property type="match status" value="1"/>
</dbReference>
<dbReference type="HAMAP" id="MF_00296">
    <property type="entry name" value="MetX_acyltransf"/>
    <property type="match status" value="1"/>
</dbReference>
<evidence type="ECO:0000256" key="3">
    <source>
        <dbReference type="PIRSR" id="PIRSR000443-1"/>
    </source>
</evidence>
<comment type="subcellular location">
    <subcellularLocation>
        <location evidence="2">Cytoplasm</location>
    </subcellularLocation>
</comment>
<feature type="active site" evidence="2 3">
    <location>
        <position position="345"/>
    </location>
</feature>
<dbReference type="NCBIfam" id="NF001209">
    <property type="entry name" value="PRK00175.1"/>
    <property type="match status" value="1"/>
</dbReference>
<evidence type="ECO:0000256" key="1">
    <source>
        <dbReference type="ARBA" id="ARBA00022679"/>
    </source>
</evidence>
<dbReference type="InterPro" id="IPR000073">
    <property type="entry name" value="AB_hydrolase_1"/>
</dbReference>
<dbReference type="Proteomes" id="UP000196778">
    <property type="component" value="Unassembled WGS sequence"/>
</dbReference>
<dbReference type="SUPFAM" id="SSF53474">
    <property type="entry name" value="alpha/beta-Hydrolases"/>
    <property type="match status" value="1"/>
</dbReference>
<dbReference type="GO" id="GO:0004414">
    <property type="term" value="F:homoserine O-acetyltransferase activity"/>
    <property type="evidence" value="ECO:0007669"/>
    <property type="project" value="UniProtKB-UniRule"/>
</dbReference>
<dbReference type="GO" id="GO:0005737">
    <property type="term" value="C:cytoplasm"/>
    <property type="evidence" value="ECO:0007669"/>
    <property type="project" value="UniProtKB-SubCell"/>
</dbReference>
<dbReference type="GO" id="GO:0009086">
    <property type="term" value="P:methionine biosynthetic process"/>
    <property type="evidence" value="ECO:0007669"/>
    <property type="project" value="UniProtKB-UniRule"/>
</dbReference>
<dbReference type="Pfam" id="PF00561">
    <property type="entry name" value="Abhydrolase_1"/>
    <property type="match status" value="1"/>
</dbReference>
<keyword evidence="6" id="KW-1185">Reference proteome</keyword>
<feature type="binding site" evidence="2">
    <location>
        <position position="379"/>
    </location>
    <ligand>
        <name>substrate</name>
    </ligand>
</feature>
<evidence type="ECO:0000313" key="5">
    <source>
        <dbReference type="EMBL" id="SJN35086.1"/>
    </source>
</evidence>
<sequence>MDWQSSADTVPSALIPPEQLLSLGKPPVSGAWRDGDPVGRRSFASIGALALEAGGELPAVRIAYETWGTLSPAADNVVLVPHAMTGDSHVAGPAGPGHRTPGWWDDIVGPGRAIDTDRFFVVAPNVLGGCQGSTGPSGFAPDGREWGSRFPYLTVRDQAVAILRLLDELGLPRVAALVGGSMGGMHVLELAALDPARFASLAVLASTAATTADQIALNAVQLDAIRTDEAFEGGDYYDSAEGPHRGLALARRIALISYRSADEINARFGRAAQSRLNPIGRSGRFAVESYLDFHGNRFTRRFDANSYLCLTEAMNSHDVGRDRGGVEAALSRIDAPSLVLGVTSDRLFPLADQRRIARALPGNVLGDDVVEIDSEFGHDGFLIESAAVADALRTLLRSV</sequence>
<comment type="catalytic activity">
    <reaction evidence="2">
        <text>L-homoserine + acetyl-CoA = O-acetyl-L-homoserine + CoA</text>
        <dbReference type="Rhea" id="RHEA:13701"/>
        <dbReference type="ChEBI" id="CHEBI:57287"/>
        <dbReference type="ChEBI" id="CHEBI:57288"/>
        <dbReference type="ChEBI" id="CHEBI:57476"/>
        <dbReference type="ChEBI" id="CHEBI:57716"/>
        <dbReference type="EC" id="2.3.1.31"/>
    </reaction>
</comment>
<accession>A0A1R4JST8</accession>
<dbReference type="RefSeq" id="WP_087137409.1">
    <property type="nucleotide sequence ID" value="NZ_FUKR01000053.1"/>
</dbReference>
<name>A0A1R4JST8_9MICO</name>
<evidence type="ECO:0000259" key="4">
    <source>
        <dbReference type="Pfam" id="PF00561"/>
    </source>
</evidence>
<gene>
    <name evidence="2" type="primary">metXA</name>
    <name evidence="5" type="ORF">FM119_09225</name>
</gene>
<dbReference type="AlphaFoldDB" id="A0A1R4JST8"/>
<feature type="active site" evidence="2 3">
    <location>
        <position position="378"/>
    </location>
</feature>
<evidence type="ECO:0000313" key="6">
    <source>
        <dbReference type="Proteomes" id="UP000196778"/>
    </source>
</evidence>
<comment type="function">
    <text evidence="2">Transfers an acetyl group from acetyl-CoA to L-homoserine, forming acetyl-L-homoserine.</text>
</comment>
<dbReference type="Gene3D" id="3.40.50.1820">
    <property type="entry name" value="alpha/beta hydrolase"/>
    <property type="match status" value="1"/>
</dbReference>
<feature type="binding site" evidence="2">
    <location>
        <position position="251"/>
    </location>
    <ligand>
        <name>substrate</name>
    </ligand>
</feature>
<keyword evidence="1 2" id="KW-0808">Transferase</keyword>
<dbReference type="EC" id="2.3.1.31" evidence="2"/>
<comment type="subunit">
    <text evidence="2">Homodimer.</text>
</comment>
<keyword evidence="2" id="KW-0486">Methionine biosynthesis</keyword>
<dbReference type="EMBL" id="FUKR01000053">
    <property type="protein sequence ID" value="SJN35086.1"/>
    <property type="molecule type" value="Genomic_DNA"/>
</dbReference>
<dbReference type="PIRSF" id="PIRSF000443">
    <property type="entry name" value="Homoser_Ac_trans"/>
    <property type="match status" value="1"/>
</dbReference>
<keyword evidence="2" id="KW-0963">Cytoplasm</keyword>
<feature type="active site" description="Nucleophile" evidence="2 3">
    <location>
        <position position="181"/>
    </location>
</feature>
<dbReference type="InterPro" id="IPR029058">
    <property type="entry name" value="AB_hydrolase_fold"/>
</dbReference>
<dbReference type="PANTHER" id="PTHR32268">
    <property type="entry name" value="HOMOSERINE O-ACETYLTRANSFERASE"/>
    <property type="match status" value="1"/>
</dbReference>
<feature type="domain" description="AB hydrolase-1" evidence="4">
    <location>
        <begin position="76"/>
        <end position="368"/>
    </location>
</feature>
<dbReference type="InterPro" id="IPR008220">
    <property type="entry name" value="HAT_MetX-like"/>
</dbReference>
<comment type="caution">
    <text evidence="2">Lacks conserved residue(s) required for the propagation of feature annotation.</text>
</comment>
<organism evidence="5 6">
    <name type="scientific">Mycetocola reblochoni REB411</name>
    <dbReference type="NCBI Taxonomy" id="1255698"/>
    <lineage>
        <taxon>Bacteria</taxon>
        <taxon>Bacillati</taxon>
        <taxon>Actinomycetota</taxon>
        <taxon>Actinomycetes</taxon>
        <taxon>Micrococcales</taxon>
        <taxon>Microbacteriaceae</taxon>
        <taxon>Mycetocola</taxon>
    </lineage>
</organism>
<keyword evidence="2 5" id="KW-0012">Acyltransferase</keyword>
<proteinExistence type="inferred from homology"/>
<dbReference type="GO" id="GO:0009092">
    <property type="term" value="P:homoserine metabolic process"/>
    <property type="evidence" value="ECO:0007669"/>
    <property type="project" value="TreeGrafter"/>
</dbReference>
<dbReference type="PANTHER" id="PTHR32268:SF11">
    <property type="entry name" value="HOMOSERINE O-ACETYLTRANSFERASE"/>
    <property type="match status" value="1"/>
</dbReference>
<comment type="similarity">
    <text evidence="2">Belongs to the AB hydrolase superfamily. MetX family.</text>
</comment>
<reference evidence="6" key="1">
    <citation type="submission" date="2017-02" db="EMBL/GenBank/DDBJ databases">
        <authorList>
            <person name="Dridi B."/>
        </authorList>
    </citation>
    <scope>NUCLEOTIDE SEQUENCE [LARGE SCALE GENOMIC DNA]</scope>
    <source>
        <strain evidence="6">EB411</strain>
    </source>
</reference>
<dbReference type="OrthoDB" id="9800754at2"/>